<gene>
    <name evidence="1" type="ORF">H6G83_20285</name>
</gene>
<keyword evidence="2" id="KW-1185">Reference proteome</keyword>
<dbReference type="EMBL" id="JACJSG010000029">
    <property type="protein sequence ID" value="MBD2502912.1"/>
    <property type="molecule type" value="Genomic_DNA"/>
</dbReference>
<comment type="caution">
    <text evidence="1">The sequence shown here is derived from an EMBL/GenBank/DDBJ whole genome shotgun (WGS) entry which is preliminary data.</text>
</comment>
<protein>
    <submittedName>
        <fullName evidence="1">C39 family peptidase</fullName>
    </submittedName>
</protein>
<dbReference type="Proteomes" id="UP000661112">
    <property type="component" value="Unassembled WGS sequence"/>
</dbReference>
<sequence>MAELNFTIYPQKNTNWCWAACSYSVAKFYDPATAWTQATIVNAELGRTDCEVNGSSAACNKPWYLDKALTRVGYFYKFYSGVPSLASVEAELANNTPMGARIGWNGGGGHFVVISGATTSTGYVTIQDPWGGVTKNIKYDTFCKSYENSGQLTHRYETKL</sequence>
<reference evidence="1 2" key="1">
    <citation type="journal article" date="2020" name="ISME J.">
        <title>Comparative genomics reveals insights into cyanobacterial evolution and habitat adaptation.</title>
        <authorList>
            <person name="Chen M.Y."/>
            <person name="Teng W.K."/>
            <person name="Zhao L."/>
            <person name="Hu C.X."/>
            <person name="Zhou Y.K."/>
            <person name="Han B.P."/>
            <person name="Song L.R."/>
            <person name="Shu W.S."/>
        </authorList>
    </citation>
    <scope>NUCLEOTIDE SEQUENCE [LARGE SCALE GENOMIC DNA]</scope>
    <source>
        <strain evidence="1 2">FACHB-119</strain>
    </source>
</reference>
<dbReference type="InterPro" id="IPR022118">
    <property type="entry name" value="Peptidase_C70_AvrRpt2"/>
</dbReference>
<evidence type="ECO:0000313" key="1">
    <source>
        <dbReference type="EMBL" id="MBD2502912.1"/>
    </source>
</evidence>
<dbReference type="RefSeq" id="WP_190475624.1">
    <property type="nucleotide sequence ID" value="NZ_JACJSG010000029.1"/>
</dbReference>
<evidence type="ECO:0000313" key="2">
    <source>
        <dbReference type="Proteomes" id="UP000661112"/>
    </source>
</evidence>
<dbReference type="Gene3D" id="3.90.70.10">
    <property type="entry name" value="Cysteine proteinases"/>
    <property type="match status" value="1"/>
</dbReference>
<name>A0ABR8D9N9_9NOST</name>
<organism evidence="1 2">
    <name type="scientific">Anabaena azotica FACHB-119</name>
    <dbReference type="NCBI Taxonomy" id="947527"/>
    <lineage>
        <taxon>Bacteria</taxon>
        <taxon>Bacillati</taxon>
        <taxon>Cyanobacteriota</taxon>
        <taxon>Cyanophyceae</taxon>
        <taxon>Nostocales</taxon>
        <taxon>Nostocaceae</taxon>
        <taxon>Anabaena</taxon>
        <taxon>Anabaena azotica</taxon>
    </lineage>
</organism>
<proteinExistence type="predicted"/>
<dbReference type="Pfam" id="PF12385">
    <property type="entry name" value="Peptidase_C70"/>
    <property type="match status" value="1"/>
</dbReference>
<accession>A0ABR8D9N9</accession>